<sequence>MEYDKGKAKAYESTLNECSTKIVVTIARGYAEGISCTVWKARIRGTQQVMNIEQGAPVNIPIITFNESKRRPVMALFDDPVVIELKVASALVCIILIDTRNSADIITWECLQKLKYPGGDITPLGLDGQMVNTIRIIWPPLQFGNKVKYKSLKVNFLVVDVPTAPTLYRVKVVIAPYLLRIRYGSNDGAVGKLFGDQCTTHECYLVSIKRFVGQGCSEEPAVLKKPSRVLTLGLVNNGSSLLMPLRFGQFLIPLVLLEFLWLIIFRILIHRLFVIKDDLIRTLAGSWHSLLVLNIPHSGFKIPTPSFEV</sequence>
<gene>
    <name evidence="2" type="ORF">Cgig2_016079</name>
</gene>
<keyword evidence="3" id="KW-1185">Reference proteome</keyword>
<proteinExistence type="predicted"/>
<dbReference type="Proteomes" id="UP001153076">
    <property type="component" value="Unassembled WGS sequence"/>
</dbReference>
<comment type="caution">
    <text evidence="2">The sequence shown here is derived from an EMBL/GenBank/DDBJ whole genome shotgun (WGS) entry which is preliminary data.</text>
</comment>
<dbReference type="AlphaFoldDB" id="A0A9Q1JFM4"/>
<evidence type="ECO:0000256" key="1">
    <source>
        <dbReference type="SAM" id="Phobius"/>
    </source>
</evidence>
<keyword evidence="1" id="KW-1133">Transmembrane helix</keyword>
<reference evidence="2" key="1">
    <citation type="submission" date="2022-04" db="EMBL/GenBank/DDBJ databases">
        <title>Carnegiea gigantea Genome sequencing and assembly v2.</title>
        <authorList>
            <person name="Copetti D."/>
            <person name="Sanderson M.J."/>
            <person name="Burquez A."/>
            <person name="Wojciechowski M.F."/>
        </authorList>
    </citation>
    <scope>NUCLEOTIDE SEQUENCE</scope>
    <source>
        <strain evidence="2">SGP5-SGP5p</strain>
        <tissue evidence="2">Aerial part</tissue>
    </source>
</reference>
<keyword evidence="1" id="KW-0812">Transmembrane</keyword>
<accession>A0A9Q1JFM4</accession>
<evidence type="ECO:0000313" key="2">
    <source>
        <dbReference type="EMBL" id="KAJ8422477.1"/>
    </source>
</evidence>
<feature type="transmembrane region" description="Helical" evidence="1">
    <location>
        <begin position="250"/>
        <end position="269"/>
    </location>
</feature>
<dbReference type="EMBL" id="JAKOGI010002245">
    <property type="protein sequence ID" value="KAJ8422477.1"/>
    <property type="molecule type" value="Genomic_DNA"/>
</dbReference>
<dbReference type="PANTHER" id="PTHR33240:SF17">
    <property type="entry name" value="EUKARYOTIC PEPTIDE CHAIN RELEASE FACTOR GTP-BINDING SUBUNIT-LIKE"/>
    <property type="match status" value="1"/>
</dbReference>
<keyword evidence="1" id="KW-0472">Membrane</keyword>
<dbReference type="PANTHER" id="PTHR33240">
    <property type="entry name" value="OS08G0508500 PROTEIN"/>
    <property type="match status" value="1"/>
</dbReference>
<evidence type="ECO:0000313" key="3">
    <source>
        <dbReference type="Proteomes" id="UP001153076"/>
    </source>
</evidence>
<name>A0A9Q1JFM4_9CARY</name>
<protein>
    <submittedName>
        <fullName evidence="2">Uncharacterized protein</fullName>
    </submittedName>
</protein>
<organism evidence="2 3">
    <name type="scientific">Carnegiea gigantea</name>
    <dbReference type="NCBI Taxonomy" id="171969"/>
    <lineage>
        <taxon>Eukaryota</taxon>
        <taxon>Viridiplantae</taxon>
        <taxon>Streptophyta</taxon>
        <taxon>Embryophyta</taxon>
        <taxon>Tracheophyta</taxon>
        <taxon>Spermatophyta</taxon>
        <taxon>Magnoliopsida</taxon>
        <taxon>eudicotyledons</taxon>
        <taxon>Gunneridae</taxon>
        <taxon>Pentapetalae</taxon>
        <taxon>Caryophyllales</taxon>
        <taxon>Cactineae</taxon>
        <taxon>Cactaceae</taxon>
        <taxon>Cactoideae</taxon>
        <taxon>Echinocereeae</taxon>
        <taxon>Carnegiea</taxon>
    </lineage>
</organism>